<evidence type="ECO:0000313" key="1">
    <source>
        <dbReference type="EMBL" id="CEG32832.1"/>
    </source>
</evidence>
<proteinExistence type="predicted"/>
<protein>
    <submittedName>
        <fullName evidence="1">Uncharacterized protein</fullName>
    </submittedName>
</protein>
<reference evidence="1 2" key="1">
    <citation type="journal article" date="2014" name="Genome Announc.">
        <title>Genome Sequence of Bacillus simplex Strain P558, Isolated from a Human Fecal Sample.</title>
        <authorList>
            <person name="Croce O."/>
            <person name="Hugon P."/>
            <person name="Lagier J.C."/>
            <person name="Bibi F."/>
            <person name="Robert C."/>
            <person name="Azhar E.I."/>
            <person name="Raoult D."/>
            <person name="Fournier P.E."/>
        </authorList>
    </citation>
    <scope>NUCLEOTIDE SEQUENCE [LARGE SCALE GENOMIC DNA]</scope>
    <source>
        <strain evidence="1 2">P558</strain>
    </source>
</reference>
<dbReference type="Proteomes" id="UP000182110">
    <property type="component" value="Unassembled WGS sequence"/>
</dbReference>
<evidence type="ECO:0000313" key="2">
    <source>
        <dbReference type="Proteomes" id="UP000182110"/>
    </source>
</evidence>
<sequence>MIKNNDQKNSDPSGSLFQTVDKFEESEFVYSILWMYNLDVDFRFGHSLSAGGPPSAPLRLRGLP</sequence>
<dbReference type="EMBL" id="CCXW01000001">
    <property type="protein sequence ID" value="CEG32832.1"/>
    <property type="molecule type" value="Genomic_DNA"/>
</dbReference>
<comment type="caution">
    <text evidence="1">The sequence shown here is derived from an EMBL/GenBank/DDBJ whole genome shotgun (WGS) entry which is preliminary data.</text>
</comment>
<dbReference type="AlphaFoldDB" id="A0AAN2TT19"/>
<keyword evidence="2" id="KW-1185">Reference proteome</keyword>
<organism evidence="1 2">
    <name type="scientific">Peribacillus simplex</name>
    <dbReference type="NCBI Taxonomy" id="1478"/>
    <lineage>
        <taxon>Bacteria</taxon>
        <taxon>Bacillati</taxon>
        <taxon>Bacillota</taxon>
        <taxon>Bacilli</taxon>
        <taxon>Bacillales</taxon>
        <taxon>Bacillaceae</taxon>
        <taxon>Peribacillus</taxon>
    </lineage>
</organism>
<name>A0AAN2TT19_9BACI</name>
<gene>
    <name evidence="1" type="ORF">BN1180_03000</name>
</gene>
<accession>A0AAN2TT19</accession>